<evidence type="ECO:0008006" key="3">
    <source>
        <dbReference type="Google" id="ProtNLM"/>
    </source>
</evidence>
<gene>
    <name evidence="1" type="ORF">PG991_008009</name>
</gene>
<comment type="caution">
    <text evidence="1">The sequence shown here is derived from an EMBL/GenBank/DDBJ whole genome shotgun (WGS) entry which is preliminary data.</text>
</comment>
<evidence type="ECO:0000313" key="2">
    <source>
        <dbReference type="Proteomes" id="UP001396898"/>
    </source>
</evidence>
<dbReference type="PANTHER" id="PTHR38886">
    <property type="entry name" value="SESA DOMAIN-CONTAINING PROTEIN"/>
    <property type="match status" value="1"/>
</dbReference>
<evidence type="ECO:0000313" key="1">
    <source>
        <dbReference type="EMBL" id="KAK8018819.1"/>
    </source>
</evidence>
<sequence length="133" mass="15021">MSFSPTFGSFGDFISLSILIKDIVNAVGDTHGSAADYRSLANELETIDTVLTLAHRLCDTHATNPDVKLLHERAKKTIDSCQAELALFTMRLRKYKTSLGDRNGNILKRTSLKVMWLTEKDDITKFRMKIDWA</sequence>
<dbReference type="PANTHER" id="PTHR38886:SF1">
    <property type="entry name" value="NACHT-NTPASE AND P-LOOP NTPASES N-TERMINAL DOMAIN-CONTAINING PROTEIN"/>
    <property type="match status" value="1"/>
</dbReference>
<organism evidence="1 2">
    <name type="scientific">Apiospora marii</name>
    <dbReference type="NCBI Taxonomy" id="335849"/>
    <lineage>
        <taxon>Eukaryota</taxon>
        <taxon>Fungi</taxon>
        <taxon>Dikarya</taxon>
        <taxon>Ascomycota</taxon>
        <taxon>Pezizomycotina</taxon>
        <taxon>Sordariomycetes</taxon>
        <taxon>Xylariomycetidae</taxon>
        <taxon>Amphisphaeriales</taxon>
        <taxon>Apiosporaceae</taxon>
        <taxon>Apiospora</taxon>
    </lineage>
</organism>
<proteinExistence type="predicted"/>
<dbReference type="EMBL" id="JAQQWI010000010">
    <property type="protein sequence ID" value="KAK8018819.1"/>
    <property type="molecule type" value="Genomic_DNA"/>
</dbReference>
<accession>A0ABR1RV26</accession>
<protein>
    <recommendedName>
        <fullName evidence="3">Fungal N-terminal domain-containing protein</fullName>
    </recommendedName>
</protein>
<dbReference type="Proteomes" id="UP001396898">
    <property type="component" value="Unassembled WGS sequence"/>
</dbReference>
<reference evidence="1 2" key="1">
    <citation type="submission" date="2023-01" db="EMBL/GenBank/DDBJ databases">
        <title>Analysis of 21 Apiospora genomes using comparative genomics revels a genus with tremendous synthesis potential of carbohydrate active enzymes and secondary metabolites.</title>
        <authorList>
            <person name="Sorensen T."/>
        </authorList>
    </citation>
    <scope>NUCLEOTIDE SEQUENCE [LARGE SCALE GENOMIC DNA]</scope>
    <source>
        <strain evidence="1 2">CBS 20057</strain>
    </source>
</reference>
<name>A0ABR1RV26_9PEZI</name>
<keyword evidence="2" id="KW-1185">Reference proteome</keyword>